<dbReference type="InterPro" id="IPR036318">
    <property type="entry name" value="FAD-bd_PCMH-like_sf"/>
</dbReference>
<dbReference type="Pfam" id="PF01565">
    <property type="entry name" value="FAD_binding_4"/>
    <property type="match status" value="1"/>
</dbReference>
<dbReference type="PANTHER" id="PTHR13878:SF91">
    <property type="entry name" value="FAD BINDING DOMAIN PROTEIN (AFU_ORTHOLOGUE AFUA_6G12070)-RELATED"/>
    <property type="match status" value="1"/>
</dbReference>
<evidence type="ECO:0000256" key="2">
    <source>
        <dbReference type="ARBA" id="ARBA00023002"/>
    </source>
</evidence>
<dbReference type="Proteomes" id="UP000652219">
    <property type="component" value="Unassembled WGS sequence"/>
</dbReference>
<dbReference type="InterPro" id="IPR016166">
    <property type="entry name" value="FAD-bd_PCMH"/>
</dbReference>
<dbReference type="InterPro" id="IPR006094">
    <property type="entry name" value="Oxid_FAD_bind_N"/>
</dbReference>
<comment type="caution">
    <text evidence="5">The sequence shown here is derived from an EMBL/GenBank/DDBJ whole genome shotgun (WGS) entry which is preliminary data.</text>
</comment>
<dbReference type="GO" id="GO:0016491">
    <property type="term" value="F:oxidoreductase activity"/>
    <property type="evidence" value="ECO:0007669"/>
    <property type="project" value="UniProtKB-KW"/>
</dbReference>
<dbReference type="Gene3D" id="3.30.465.10">
    <property type="match status" value="2"/>
</dbReference>
<comment type="similarity">
    <text evidence="1">Belongs to the oxygen-dependent FAD-linked oxidoreductase family.</text>
</comment>
<accession>A0A8H6MWI7</accession>
<keyword evidence="3" id="KW-0732">Signal</keyword>
<gene>
    <name evidence="5" type="ORF">CSOJ01_06088</name>
</gene>
<dbReference type="AlphaFoldDB" id="A0A8H6MWI7"/>
<evidence type="ECO:0000259" key="4">
    <source>
        <dbReference type="PROSITE" id="PS51387"/>
    </source>
</evidence>
<evidence type="ECO:0000313" key="6">
    <source>
        <dbReference type="Proteomes" id="UP000652219"/>
    </source>
</evidence>
<reference evidence="5 6" key="1">
    <citation type="journal article" date="2020" name="Phytopathology">
        <title>Genome Sequence Resources of Colletotrichum truncatum, C. plurivorum, C. musicola, and C. sojae: Four Species Pathogenic to Soybean (Glycine max).</title>
        <authorList>
            <person name="Rogerio F."/>
            <person name="Boufleur T.R."/>
            <person name="Ciampi-Guillardi M."/>
            <person name="Sukno S.A."/>
            <person name="Thon M.R."/>
            <person name="Massola Junior N.S."/>
            <person name="Baroncelli R."/>
        </authorList>
    </citation>
    <scope>NUCLEOTIDE SEQUENCE [LARGE SCALE GENOMIC DNA]</scope>
    <source>
        <strain evidence="5 6">LFN0009</strain>
    </source>
</reference>
<feature type="chain" id="PRO_5034917265" evidence="3">
    <location>
        <begin position="22"/>
        <end position="670"/>
    </location>
</feature>
<sequence>MGPLRPYVAALSALAVLTVSAQNIVIDGEMIPADETTVAPAAEPIAVAGLKDAVEPFEEELVQLTDAILANLTELQLSSVSLFQFDDFDSAEGRPIEARAQGRCKTFPGDFLWPHDIVWKLFDVLLGGALVKTVPIAAPCYDSFGVKNPAECAFLTANWGNNSFYHIEHPTSVNAVLFQGQTCMPPTLAGGALGTDSCSIGGYPEYAVAARNVAQIQLAVNLARSLYIRLVIKNTGHDFGAKSTGAGSLSIWTHNLKSTKFIEKYRRDGYDGPAIKLGAGAQAFEVYEAAHRYGVTVIGGEGQSVGVAGGYIAGGGHSPLSSLYGMAADQVLSLEVVTADGRFVTASPKSHPDLYWALCGDGGSTYGVVTSLTVKAYPKLTISTITFSFSTGLTVSGEAFWAAVKAYFDGFETYADKGNYGYFRTRNLGPGLGYTFSMQPWFGPGLTKRELQEITKPFFDRLSELGIAVAPILNQYDNFYSAWKANFPLGPWGSTTIRQGSRLIPRSVWRDERKLNATFGVIQRIVEEGGYIVGFNIQGKGIRAPNPPDNAVNPAWRGVLAHIITATFWTPSSSEEEIKEASDKLTFDWGQQLRDLTPDSGAYMSESDYIEPDFQQAFFGSKYERLYQIKKRYDPHDVFYATNAVGSENWELQGRILGNLPSQNSKLCRK</sequence>
<evidence type="ECO:0000256" key="1">
    <source>
        <dbReference type="ARBA" id="ARBA00005466"/>
    </source>
</evidence>
<dbReference type="SUPFAM" id="SSF56176">
    <property type="entry name" value="FAD-binding/transporter-associated domain-like"/>
    <property type="match status" value="1"/>
</dbReference>
<organism evidence="5 6">
    <name type="scientific">Colletotrichum sojae</name>
    <dbReference type="NCBI Taxonomy" id="2175907"/>
    <lineage>
        <taxon>Eukaryota</taxon>
        <taxon>Fungi</taxon>
        <taxon>Dikarya</taxon>
        <taxon>Ascomycota</taxon>
        <taxon>Pezizomycotina</taxon>
        <taxon>Sordariomycetes</taxon>
        <taxon>Hypocreomycetidae</taxon>
        <taxon>Glomerellales</taxon>
        <taxon>Glomerellaceae</taxon>
        <taxon>Colletotrichum</taxon>
        <taxon>Colletotrichum orchidearum species complex</taxon>
    </lineage>
</organism>
<dbReference type="Pfam" id="PF08031">
    <property type="entry name" value="BBE"/>
    <property type="match status" value="1"/>
</dbReference>
<protein>
    <submittedName>
        <fullName evidence="5">FAD binding domain-containing protein</fullName>
    </submittedName>
</protein>
<dbReference type="InterPro" id="IPR016169">
    <property type="entry name" value="FAD-bd_PCMH_sub2"/>
</dbReference>
<dbReference type="InterPro" id="IPR050432">
    <property type="entry name" value="FAD-linked_Oxidoreductases_BP"/>
</dbReference>
<name>A0A8H6MWI7_9PEZI</name>
<keyword evidence="6" id="KW-1185">Reference proteome</keyword>
<evidence type="ECO:0000313" key="5">
    <source>
        <dbReference type="EMBL" id="KAF6810873.1"/>
    </source>
</evidence>
<proteinExistence type="inferred from homology"/>
<feature type="signal peptide" evidence="3">
    <location>
        <begin position="1"/>
        <end position="21"/>
    </location>
</feature>
<dbReference type="PROSITE" id="PS51387">
    <property type="entry name" value="FAD_PCMH"/>
    <property type="match status" value="1"/>
</dbReference>
<evidence type="ECO:0000256" key="3">
    <source>
        <dbReference type="SAM" id="SignalP"/>
    </source>
</evidence>
<dbReference type="GO" id="GO:0071949">
    <property type="term" value="F:FAD binding"/>
    <property type="evidence" value="ECO:0007669"/>
    <property type="project" value="InterPro"/>
</dbReference>
<dbReference type="InterPro" id="IPR012951">
    <property type="entry name" value="BBE"/>
</dbReference>
<feature type="domain" description="FAD-binding PCMH-type" evidence="4">
    <location>
        <begin position="200"/>
        <end position="379"/>
    </location>
</feature>
<dbReference type="EMBL" id="WIGN01000081">
    <property type="protein sequence ID" value="KAF6810873.1"/>
    <property type="molecule type" value="Genomic_DNA"/>
</dbReference>
<dbReference type="PANTHER" id="PTHR13878">
    <property type="entry name" value="GULONOLACTONE OXIDASE"/>
    <property type="match status" value="1"/>
</dbReference>
<keyword evidence="2" id="KW-0560">Oxidoreductase</keyword>